<dbReference type="NCBIfam" id="TIGR00396">
    <property type="entry name" value="leuS_bact"/>
    <property type="match status" value="1"/>
</dbReference>
<keyword evidence="6 9" id="KW-0648">Protein biosynthesis</keyword>
<feature type="domain" description="Methionyl/Leucyl tRNA synthetase" evidence="13">
    <location>
        <begin position="39"/>
        <end position="144"/>
    </location>
</feature>
<dbReference type="RefSeq" id="WP_096686713.1">
    <property type="nucleotide sequence ID" value="NZ_AP014564.1"/>
</dbReference>
<gene>
    <name evidence="9" type="primary">leuS</name>
    <name evidence="15" type="ORF">JBKA6_1141</name>
</gene>
<dbReference type="InterPro" id="IPR013155">
    <property type="entry name" value="M/V/L/I-tRNA-synth_anticd-bd"/>
</dbReference>
<dbReference type="HAMAP" id="MF_00049_B">
    <property type="entry name" value="Leu_tRNA_synth_B"/>
    <property type="match status" value="1"/>
</dbReference>
<dbReference type="PANTHER" id="PTHR43740:SF2">
    <property type="entry name" value="LEUCINE--TRNA LIGASE, MITOCHONDRIAL"/>
    <property type="match status" value="1"/>
</dbReference>
<dbReference type="OrthoDB" id="9810365at2"/>
<feature type="domain" description="Aminoacyl-tRNA synthetase class Ia" evidence="11">
    <location>
        <begin position="693"/>
        <end position="724"/>
    </location>
</feature>
<name>A0A1J1DZ03_9FLAO</name>
<comment type="similarity">
    <text evidence="1 9 10">Belongs to the class-I aminoacyl-tRNA synthetase family.</text>
</comment>
<dbReference type="Pfam" id="PF13603">
    <property type="entry name" value="tRNA-synt_1_2"/>
    <property type="match status" value="1"/>
</dbReference>
<dbReference type="InterPro" id="IPR015413">
    <property type="entry name" value="Methionyl/Leucyl_tRNA_Synth"/>
</dbReference>
<evidence type="ECO:0000256" key="3">
    <source>
        <dbReference type="ARBA" id="ARBA00022598"/>
    </source>
</evidence>
<dbReference type="KEGG" id="ise:JBKA6_1141"/>
<dbReference type="SUPFAM" id="SSF50677">
    <property type="entry name" value="ValRS/IleRS/LeuRS editing domain"/>
    <property type="match status" value="1"/>
</dbReference>
<accession>A0A1J1DZ03</accession>
<feature type="domain" description="Leucyl-tRNA synthetase editing" evidence="14">
    <location>
        <begin position="276"/>
        <end position="459"/>
    </location>
</feature>
<dbReference type="InterPro" id="IPR025709">
    <property type="entry name" value="Leu_tRNA-synth_edit"/>
</dbReference>
<keyword evidence="16" id="KW-1185">Reference proteome</keyword>
<dbReference type="InterPro" id="IPR001412">
    <property type="entry name" value="aa-tRNA-synth_I_CS"/>
</dbReference>
<feature type="domain" description="Methionyl/Valyl/Leucyl/Isoleucyl-tRNA synthetase anticodon-binding" evidence="12">
    <location>
        <begin position="774"/>
        <end position="886"/>
    </location>
</feature>
<proteinExistence type="inferred from homology"/>
<comment type="subcellular location">
    <subcellularLocation>
        <location evidence="9">Cytoplasm</location>
    </subcellularLocation>
</comment>
<evidence type="ECO:0000256" key="8">
    <source>
        <dbReference type="ARBA" id="ARBA00047469"/>
    </source>
</evidence>
<evidence type="ECO:0000256" key="10">
    <source>
        <dbReference type="RuleBase" id="RU363035"/>
    </source>
</evidence>
<dbReference type="InterPro" id="IPR009008">
    <property type="entry name" value="Val/Leu/Ile-tRNA-synth_edit"/>
</dbReference>
<dbReference type="SUPFAM" id="SSF52374">
    <property type="entry name" value="Nucleotidylyl transferase"/>
    <property type="match status" value="1"/>
</dbReference>
<evidence type="ECO:0000313" key="15">
    <source>
        <dbReference type="EMBL" id="BAV95154.1"/>
    </source>
</evidence>
<evidence type="ECO:0000256" key="6">
    <source>
        <dbReference type="ARBA" id="ARBA00022917"/>
    </source>
</evidence>
<keyword evidence="4 9" id="KW-0547">Nucleotide-binding</keyword>
<dbReference type="PANTHER" id="PTHR43740">
    <property type="entry name" value="LEUCYL-TRNA SYNTHETASE"/>
    <property type="match status" value="1"/>
</dbReference>
<dbReference type="Proteomes" id="UP000243197">
    <property type="component" value="Chromosome"/>
</dbReference>
<dbReference type="InterPro" id="IPR009080">
    <property type="entry name" value="tRNAsynth_Ia_anticodon-bd"/>
</dbReference>
<dbReference type="PROSITE" id="PS00178">
    <property type="entry name" value="AA_TRNA_LIGASE_I"/>
    <property type="match status" value="1"/>
</dbReference>
<dbReference type="GO" id="GO:0004823">
    <property type="term" value="F:leucine-tRNA ligase activity"/>
    <property type="evidence" value="ECO:0007669"/>
    <property type="project" value="UniProtKB-UniRule"/>
</dbReference>
<protein>
    <recommendedName>
        <fullName evidence="9">Leucine--tRNA ligase</fullName>
        <ecNumber evidence="9">6.1.1.4</ecNumber>
    </recommendedName>
    <alternativeName>
        <fullName evidence="9">Leucyl-tRNA synthetase</fullName>
        <shortName evidence="9">LeuRS</shortName>
    </alternativeName>
</protein>
<evidence type="ECO:0000313" key="16">
    <source>
        <dbReference type="Proteomes" id="UP000243197"/>
    </source>
</evidence>
<dbReference type="GO" id="GO:0005829">
    <property type="term" value="C:cytosol"/>
    <property type="evidence" value="ECO:0007669"/>
    <property type="project" value="TreeGrafter"/>
</dbReference>
<dbReference type="EC" id="6.1.1.4" evidence="9"/>
<keyword evidence="3 9" id="KW-0436">Ligase</keyword>
<dbReference type="Pfam" id="PF00133">
    <property type="entry name" value="tRNA-synt_1"/>
    <property type="match status" value="2"/>
</dbReference>
<feature type="binding site" evidence="9">
    <location>
        <position position="701"/>
    </location>
    <ligand>
        <name>ATP</name>
        <dbReference type="ChEBI" id="CHEBI:30616"/>
    </ligand>
</feature>
<dbReference type="PRINTS" id="PR00985">
    <property type="entry name" value="TRNASYNTHLEU"/>
</dbReference>
<evidence type="ECO:0000256" key="2">
    <source>
        <dbReference type="ARBA" id="ARBA00022490"/>
    </source>
</evidence>
<dbReference type="InterPro" id="IPR002302">
    <property type="entry name" value="Leu-tRNA-ligase"/>
</dbReference>
<evidence type="ECO:0000259" key="14">
    <source>
        <dbReference type="Pfam" id="PF13603"/>
    </source>
</evidence>
<reference evidence="15 16" key="1">
    <citation type="submission" date="2014-03" db="EMBL/GenBank/DDBJ databases">
        <title>complete genome sequence of Flavobacteriaceae bacterium JBKA-6.</title>
        <authorList>
            <person name="Takano T."/>
            <person name="Nakamura Y."/>
            <person name="Takuma S."/>
            <person name="Yasuike M."/>
            <person name="Matsuyama T."/>
            <person name="Sakai T."/>
            <person name="Fujiwara A."/>
            <person name="Kimoto K."/>
            <person name="Fukuda Y."/>
            <person name="Kondo H."/>
            <person name="Hirono I."/>
            <person name="Nakayasu C."/>
        </authorList>
    </citation>
    <scope>NUCLEOTIDE SEQUENCE [LARGE SCALE GENOMIC DNA]</scope>
    <source>
        <strain evidence="15 16">JBKA-6</strain>
    </source>
</reference>
<feature type="short sequence motif" description="'KMSKS' region" evidence="9">
    <location>
        <begin position="698"/>
        <end position="702"/>
    </location>
</feature>
<dbReference type="FunFam" id="3.40.50.620:FF:000056">
    <property type="entry name" value="Leucine--tRNA ligase"/>
    <property type="match status" value="1"/>
</dbReference>
<dbReference type="FunFam" id="1.10.730.10:FF:000011">
    <property type="entry name" value="Leucine--tRNA ligase chloroplastic/mitochondrial"/>
    <property type="match status" value="1"/>
</dbReference>
<dbReference type="Pfam" id="PF09334">
    <property type="entry name" value="tRNA-synt_1g"/>
    <property type="match status" value="1"/>
</dbReference>
<dbReference type="FunFam" id="3.40.50.620:FF:000060">
    <property type="entry name" value="Leucine--tRNA ligase"/>
    <property type="match status" value="1"/>
</dbReference>
<evidence type="ECO:0000259" key="13">
    <source>
        <dbReference type="Pfam" id="PF09334"/>
    </source>
</evidence>
<evidence type="ECO:0000259" key="11">
    <source>
        <dbReference type="Pfam" id="PF00133"/>
    </source>
</evidence>
<evidence type="ECO:0000256" key="4">
    <source>
        <dbReference type="ARBA" id="ARBA00022741"/>
    </source>
</evidence>
<evidence type="ECO:0000256" key="1">
    <source>
        <dbReference type="ARBA" id="ARBA00005594"/>
    </source>
</evidence>
<evidence type="ECO:0000256" key="5">
    <source>
        <dbReference type="ARBA" id="ARBA00022840"/>
    </source>
</evidence>
<dbReference type="Pfam" id="PF08264">
    <property type="entry name" value="Anticodon_1"/>
    <property type="match status" value="1"/>
</dbReference>
<organism evidence="15 16">
    <name type="scientific">Ichthyobacterium seriolicida</name>
    <dbReference type="NCBI Taxonomy" id="242600"/>
    <lineage>
        <taxon>Bacteria</taxon>
        <taxon>Pseudomonadati</taxon>
        <taxon>Bacteroidota</taxon>
        <taxon>Flavobacteriia</taxon>
        <taxon>Flavobacteriales</taxon>
        <taxon>Ichthyobacteriaceae</taxon>
        <taxon>Ichthyobacterium</taxon>
    </lineage>
</organism>
<comment type="catalytic activity">
    <reaction evidence="8 9">
        <text>tRNA(Leu) + L-leucine + ATP = L-leucyl-tRNA(Leu) + AMP + diphosphate</text>
        <dbReference type="Rhea" id="RHEA:11688"/>
        <dbReference type="Rhea" id="RHEA-COMP:9613"/>
        <dbReference type="Rhea" id="RHEA-COMP:9622"/>
        <dbReference type="ChEBI" id="CHEBI:30616"/>
        <dbReference type="ChEBI" id="CHEBI:33019"/>
        <dbReference type="ChEBI" id="CHEBI:57427"/>
        <dbReference type="ChEBI" id="CHEBI:78442"/>
        <dbReference type="ChEBI" id="CHEBI:78494"/>
        <dbReference type="ChEBI" id="CHEBI:456215"/>
        <dbReference type="EC" id="6.1.1.4"/>
    </reaction>
</comment>
<dbReference type="InterPro" id="IPR002300">
    <property type="entry name" value="aa-tRNA-synth_Ia"/>
</dbReference>
<dbReference type="Gene3D" id="3.90.740.10">
    <property type="entry name" value="Valyl/Leucyl/Isoleucyl-tRNA synthetase, editing domain"/>
    <property type="match status" value="1"/>
</dbReference>
<keyword evidence="2 9" id="KW-0963">Cytoplasm</keyword>
<comment type="caution">
    <text evidence="9">Lacks conserved residue(s) required for the propagation of feature annotation.</text>
</comment>
<dbReference type="InterPro" id="IPR014729">
    <property type="entry name" value="Rossmann-like_a/b/a_fold"/>
</dbReference>
<feature type="domain" description="Aminoacyl-tRNA synthetase class Ia" evidence="11">
    <location>
        <begin position="474"/>
        <end position="625"/>
    </location>
</feature>
<dbReference type="SUPFAM" id="SSF47323">
    <property type="entry name" value="Anticodon-binding domain of a subclass of class I aminoacyl-tRNA synthetases"/>
    <property type="match status" value="1"/>
</dbReference>
<evidence type="ECO:0000259" key="12">
    <source>
        <dbReference type="Pfam" id="PF08264"/>
    </source>
</evidence>
<dbReference type="AlphaFoldDB" id="A0A1J1DZ03"/>
<dbReference type="EMBL" id="AP014564">
    <property type="protein sequence ID" value="BAV95154.1"/>
    <property type="molecule type" value="Genomic_DNA"/>
</dbReference>
<dbReference type="CDD" id="cd07958">
    <property type="entry name" value="Anticodon_Ia_Leu_BEm"/>
    <property type="match status" value="1"/>
</dbReference>
<dbReference type="Gene3D" id="3.40.50.620">
    <property type="entry name" value="HUPs"/>
    <property type="match status" value="2"/>
</dbReference>
<keyword evidence="5 9" id="KW-0067">ATP-binding</keyword>
<sequence length="924" mass="107815">MKYNFIEIEKKWQKYWSDNQTFKAENDSKDPKCYVLDMFPYPSGAGLHVGHALGYIASDIYSRYKRHKGFNVLHPMGYDSFGLPAEQYAIETGQHPRITTEKNISKYREQLDKIGLSFDWSRQLRTSNPDYYKWTQWIFSQIFNSWYNKDTEKAEKIEDLILEFENNGNENINAVCDDTEIFNAQEWREKNQRQQREILLNYRLAFLSETVVNWCPALGTVLANDEIKDGLSERGGHRVEQKSMKQWSLRITAYADRLLSGLENIDWPESIKETQRNWIGKSIGCEIYFEIYNQKSLQKDTITVFTTRPDTVFGISFIALAPEHPLVKKITVDKYKKEVDDYISQTKKRNERDRISNTKIISGKFTGSYAVHPFTQEKIPIWIGDYVLMNYGTGAVMSVPANDSRDYNFAKNFDLPIKQITLEGDISKGAFESKEGTLINSDFLNGLSIKEATEKLLEIIEEKGIGKRKINYKMRDAVFSRQRYWGEPFPIYFKDDTPYLLEEDELPLKLPEIDNYLPTQEGHSPLGRLKNWETKDGYPLEKNTMPGWAGSSWYFLRYMNLENEEKFLTRETEQYWKDVDLYIGGAEHTTGHLLYSRFWFKFLKDMGIVSQEEPFKKLINQGMIQGTSAFVYRIKGENKFVSKGLKNNYKTTALYVDVNLVENNILNIEGFKKWRVEFANSEFILEEGKYICGSEVEKMSKSKHNVVNPDDIISKYGADTFRMYEMFLGPLSHSKPWSTQGIIGVYNFIKKLWKLYSNDEKFYVSDERASKEELNILHTVIRKVDKDTSKFSFNTSVSAFMVAVNEFRKLKCDKREILEPFIILLSPYAPHISEEIWNKLGHNTSISKEPMPCFNKEFLLGSADIDYPVAFNGKTRFKISVATDMDYEDIVDLIKNHQQYEKNTENKKVKKIVFVPNKIINVVM</sequence>
<evidence type="ECO:0000256" key="7">
    <source>
        <dbReference type="ARBA" id="ARBA00023146"/>
    </source>
</evidence>
<dbReference type="CDD" id="cd00812">
    <property type="entry name" value="LeuRS_core"/>
    <property type="match status" value="1"/>
</dbReference>
<dbReference type="GO" id="GO:0006429">
    <property type="term" value="P:leucyl-tRNA aminoacylation"/>
    <property type="evidence" value="ECO:0007669"/>
    <property type="project" value="UniProtKB-UniRule"/>
</dbReference>
<dbReference type="Gene3D" id="1.10.730.10">
    <property type="entry name" value="Isoleucyl-tRNA Synthetase, Domain 1"/>
    <property type="match status" value="1"/>
</dbReference>
<dbReference type="GO" id="GO:0005524">
    <property type="term" value="F:ATP binding"/>
    <property type="evidence" value="ECO:0007669"/>
    <property type="project" value="UniProtKB-UniRule"/>
</dbReference>
<evidence type="ECO:0000256" key="9">
    <source>
        <dbReference type="HAMAP-Rule" id="MF_00049"/>
    </source>
</evidence>
<keyword evidence="7 9" id="KW-0030">Aminoacyl-tRNA synthetase</keyword>
<dbReference type="GO" id="GO:0002161">
    <property type="term" value="F:aminoacyl-tRNA deacylase activity"/>
    <property type="evidence" value="ECO:0007669"/>
    <property type="project" value="InterPro"/>
</dbReference>